<dbReference type="Proteomes" id="UP000291343">
    <property type="component" value="Unassembled WGS sequence"/>
</dbReference>
<sequence>MVKHPKRSHPITDDVKPTEEQVPESIQQDEQDVIRVSFKRLGNFKNISFPFTAQIRLDWLNQRFESEKISVEAEGDVDLSFEAVIQSSIDINVLHQQFLDNPVYVVLFGIPSSATSTSKKSKRSTAGTKSAGKKRSAIPIEVVIGGSCLDVLPILMGSETLEKSLHLQSDRHLFGSEIVPWPNLPFIDIMVQPLLDFHSEDNRLSGNYMTVALEGIYNFKCSSGSLQAGISLPIFQNKEYENFLYQSVKWVDRPNEGRKFKWANMVSTVEGYAANSEYEIVEDIDDVSNVMDISANELQKMGTAPRLEWNRIHRCLLSPHCQKYIEDQIA</sequence>
<comment type="caution">
    <text evidence="2">The sequence shown here is derived from an EMBL/GenBank/DDBJ whole genome shotgun (WGS) entry which is preliminary data.</text>
</comment>
<protein>
    <submittedName>
        <fullName evidence="2">Uncharacterized protein</fullName>
    </submittedName>
</protein>
<feature type="non-terminal residue" evidence="2">
    <location>
        <position position="330"/>
    </location>
</feature>
<feature type="compositionally biased region" description="Basic and acidic residues" evidence="1">
    <location>
        <begin position="10"/>
        <end position="19"/>
    </location>
</feature>
<feature type="region of interest" description="Disordered" evidence="1">
    <location>
        <begin position="1"/>
        <end position="27"/>
    </location>
</feature>
<evidence type="ECO:0000313" key="2">
    <source>
        <dbReference type="EMBL" id="RZF38800.1"/>
    </source>
</evidence>
<proteinExistence type="predicted"/>
<dbReference type="AlphaFoldDB" id="A0A482X0G5"/>
<dbReference type="STRING" id="195883.A0A482X0G5"/>
<evidence type="ECO:0000256" key="1">
    <source>
        <dbReference type="SAM" id="MobiDB-lite"/>
    </source>
</evidence>
<name>A0A482X0G5_LAOST</name>
<dbReference type="EMBL" id="QKKF02021650">
    <property type="protein sequence ID" value="RZF38800.1"/>
    <property type="molecule type" value="Genomic_DNA"/>
</dbReference>
<accession>A0A482X0G5</accession>
<organism evidence="2 3">
    <name type="scientific">Laodelphax striatellus</name>
    <name type="common">Small brown planthopper</name>
    <name type="synonym">Delphax striatella</name>
    <dbReference type="NCBI Taxonomy" id="195883"/>
    <lineage>
        <taxon>Eukaryota</taxon>
        <taxon>Metazoa</taxon>
        <taxon>Ecdysozoa</taxon>
        <taxon>Arthropoda</taxon>
        <taxon>Hexapoda</taxon>
        <taxon>Insecta</taxon>
        <taxon>Pterygota</taxon>
        <taxon>Neoptera</taxon>
        <taxon>Paraneoptera</taxon>
        <taxon>Hemiptera</taxon>
        <taxon>Auchenorrhyncha</taxon>
        <taxon>Fulgoroidea</taxon>
        <taxon>Delphacidae</taxon>
        <taxon>Criomorphinae</taxon>
        <taxon>Laodelphax</taxon>
    </lineage>
</organism>
<dbReference type="InParanoid" id="A0A482X0G5"/>
<gene>
    <name evidence="2" type="ORF">LSTR_LSTR014779</name>
</gene>
<reference evidence="2 3" key="1">
    <citation type="journal article" date="2017" name="Gigascience">
        <title>Genome sequence of the small brown planthopper, Laodelphax striatellus.</title>
        <authorList>
            <person name="Zhu J."/>
            <person name="Jiang F."/>
            <person name="Wang X."/>
            <person name="Yang P."/>
            <person name="Bao Y."/>
            <person name="Zhao W."/>
            <person name="Wang W."/>
            <person name="Lu H."/>
            <person name="Wang Q."/>
            <person name="Cui N."/>
            <person name="Li J."/>
            <person name="Chen X."/>
            <person name="Luo L."/>
            <person name="Yu J."/>
            <person name="Kang L."/>
            <person name="Cui F."/>
        </authorList>
    </citation>
    <scope>NUCLEOTIDE SEQUENCE [LARGE SCALE GENOMIC DNA]</scope>
    <source>
        <strain evidence="2">Lst14</strain>
    </source>
</reference>
<evidence type="ECO:0000313" key="3">
    <source>
        <dbReference type="Proteomes" id="UP000291343"/>
    </source>
</evidence>
<keyword evidence="3" id="KW-1185">Reference proteome</keyword>